<sequence length="168" mass="17981">MTALFRRYATPFVTGLFLVSLISGIALFFHVGPGAFHGIHEWLSMVLILPFLMHLWRNWRGFANYFRHVPMALALGVSIAASLAFFVPTGRQAARGGPPQFAFAERVLDNGTVEDVAPLVGLTADEAKARLAAAGFEIPAPDATLSAIAEASNKSSADLLRLLQASSG</sequence>
<dbReference type="EMBL" id="SOZD01000004">
    <property type="protein sequence ID" value="TFF21828.1"/>
    <property type="molecule type" value="Genomic_DNA"/>
</dbReference>
<name>A0A4Y8RGP6_9HYPH</name>
<dbReference type="Proteomes" id="UP000298179">
    <property type="component" value="Unassembled WGS sequence"/>
</dbReference>
<feature type="transmembrane region" description="Helical" evidence="1">
    <location>
        <begin position="12"/>
        <end position="33"/>
    </location>
</feature>
<dbReference type="OrthoDB" id="5339490at2"/>
<reference evidence="2 3" key="1">
    <citation type="submission" date="2019-03" db="EMBL/GenBank/DDBJ databases">
        <title>Jiella endophytica sp. nov., a novel endophytic bacterium isolated from root of Ficus microcarpa Linn. f.</title>
        <authorList>
            <person name="Tuo L."/>
        </authorList>
    </citation>
    <scope>NUCLEOTIDE SEQUENCE [LARGE SCALE GENOMIC DNA]</scope>
    <source>
        <strain evidence="2 3">CBS5Q-3</strain>
    </source>
</reference>
<keyword evidence="1" id="KW-1133">Transmembrane helix</keyword>
<feature type="transmembrane region" description="Helical" evidence="1">
    <location>
        <begin position="39"/>
        <end position="56"/>
    </location>
</feature>
<feature type="transmembrane region" description="Helical" evidence="1">
    <location>
        <begin position="68"/>
        <end position="87"/>
    </location>
</feature>
<comment type="caution">
    <text evidence="2">The sequence shown here is derived from an EMBL/GenBank/DDBJ whole genome shotgun (WGS) entry which is preliminary data.</text>
</comment>
<evidence type="ECO:0000313" key="2">
    <source>
        <dbReference type="EMBL" id="TFF21828.1"/>
    </source>
</evidence>
<dbReference type="AlphaFoldDB" id="A0A4Y8RGP6"/>
<evidence type="ECO:0000313" key="3">
    <source>
        <dbReference type="Proteomes" id="UP000298179"/>
    </source>
</evidence>
<organism evidence="2 3">
    <name type="scientific">Jiella endophytica</name>
    <dbReference type="NCBI Taxonomy" id="2558362"/>
    <lineage>
        <taxon>Bacteria</taxon>
        <taxon>Pseudomonadati</taxon>
        <taxon>Pseudomonadota</taxon>
        <taxon>Alphaproteobacteria</taxon>
        <taxon>Hyphomicrobiales</taxon>
        <taxon>Aurantimonadaceae</taxon>
        <taxon>Jiella</taxon>
    </lineage>
</organism>
<evidence type="ECO:0000256" key="1">
    <source>
        <dbReference type="SAM" id="Phobius"/>
    </source>
</evidence>
<dbReference type="RefSeq" id="WP_134762711.1">
    <property type="nucleotide sequence ID" value="NZ_SOZD01000004.1"/>
</dbReference>
<protein>
    <submittedName>
        <fullName evidence="2">DUF4405 domain-containing protein</fullName>
    </submittedName>
</protein>
<accession>A0A4Y8RGP6</accession>
<keyword evidence="1" id="KW-0812">Transmembrane</keyword>
<proteinExistence type="predicted"/>
<keyword evidence="1" id="KW-0472">Membrane</keyword>
<keyword evidence="3" id="KW-1185">Reference proteome</keyword>
<gene>
    <name evidence="2" type="ORF">E3C22_14225</name>
</gene>